<evidence type="ECO:0000256" key="1">
    <source>
        <dbReference type="SAM" id="MobiDB-lite"/>
    </source>
</evidence>
<comment type="caution">
    <text evidence="2">The sequence shown here is derived from an EMBL/GenBank/DDBJ whole genome shotgun (WGS) entry which is preliminary data.</text>
</comment>
<keyword evidence="3" id="KW-1185">Reference proteome</keyword>
<dbReference type="Proteomes" id="UP000239649">
    <property type="component" value="Unassembled WGS sequence"/>
</dbReference>
<proteinExistence type="predicted"/>
<feature type="compositionally biased region" description="Pro residues" evidence="1">
    <location>
        <begin position="28"/>
        <end position="43"/>
    </location>
</feature>
<feature type="compositionally biased region" description="Basic and acidic residues" evidence="1">
    <location>
        <begin position="1"/>
        <end position="12"/>
    </location>
</feature>
<dbReference type="AlphaFoldDB" id="A0A2P6VJG1"/>
<evidence type="ECO:0000313" key="3">
    <source>
        <dbReference type="Proteomes" id="UP000239649"/>
    </source>
</evidence>
<protein>
    <submittedName>
        <fullName evidence="2">Nephrocystin-1 isoform X2</fullName>
    </submittedName>
</protein>
<dbReference type="OrthoDB" id="10555793at2759"/>
<reference evidence="2 3" key="1">
    <citation type="journal article" date="2018" name="Plant J.">
        <title>Genome sequences of Chlorella sorokiniana UTEX 1602 and Micractinium conductrix SAG 241.80: implications to maltose excretion by a green alga.</title>
        <authorList>
            <person name="Arriola M.B."/>
            <person name="Velmurugan N."/>
            <person name="Zhang Y."/>
            <person name="Plunkett M.H."/>
            <person name="Hondzo H."/>
            <person name="Barney B.M."/>
        </authorList>
    </citation>
    <scope>NUCLEOTIDE SEQUENCE [LARGE SCALE GENOMIC DNA]</scope>
    <source>
        <strain evidence="2 3">SAG 241.80</strain>
    </source>
</reference>
<sequence>MPSRLLFREKPRPNGRLDVNVSDAPPQAAAPPKSPPPAAPPSPTRRRPAPAATELPPWQRLHAALSTDPMAYLSTLPLTPGARPATLQPALLRPHHTPADLCRPRPSACGTRLIDLPLDSTGRLAPLPGVAQCLLALGTIKGVPQCGAEERTPCGHVLRACLYDGHRFHGAAGALHPRRVKPGKRGTATWSFDAPLLLRCPAELLPRAQLYLELCVSHELTAEEAERLPHGRSAHQADEVCVAWTLLGVGASLATLHTARSLQLPLCGGPLAHRRPLRECIAAALNTRGATRAASIDAASRFGATLPLRLSPLQPAEAAAAGLLPAAVVAAQPLARALACYRQLLAEALGSGGEQGCASLAAVGDPALASFPAVLRDADLADVFMGLWEAALAPRKGRPAPTTAAELGAAFGQCATAVWAAAGAQALPARAIGNASRQRAERRRQLQQFMAQHPGES</sequence>
<evidence type="ECO:0000313" key="2">
    <source>
        <dbReference type="EMBL" id="PSC74241.1"/>
    </source>
</evidence>
<organism evidence="2 3">
    <name type="scientific">Micractinium conductrix</name>
    <dbReference type="NCBI Taxonomy" id="554055"/>
    <lineage>
        <taxon>Eukaryota</taxon>
        <taxon>Viridiplantae</taxon>
        <taxon>Chlorophyta</taxon>
        <taxon>core chlorophytes</taxon>
        <taxon>Trebouxiophyceae</taxon>
        <taxon>Chlorellales</taxon>
        <taxon>Chlorellaceae</taxon>
        <taxon>Chlorella clade</taxon>
        <taxon>Micractinium</taxon>
    </lineage>
</organism>
<dbReference type="EMBL" id="LHPF02000005">
    <property type="protein sequence ID" value="PSC74241.1"/>
    <property type="molecule type" value="Genomic_DNA"/>
</dbReference>
<feature type="region of interest" description="Disordered" evidence="1">
    <location>
        <begin position="1"/>
        <end position="52"/>
    </location>
</feature>
<name>A0A2P6VJG1_9CHLO</name>
<gene>
    <name evidence="2" type="ORF">C2E20_2519</name>
</gene>
<accession>A0A2P6VJG1</accession>